<evidence type="ECO:0000256" key="4">
    <source>
        <dbReference type="ARBA" id="ARBA00023136"/>
    </source>
</evidence>
<dbReference type="EMBL" id="PDCJ01000001">
    <property type="protein sequence ID" value="PEG30593.1"/>
    <property type="molecule type" value="Genomic_DNA"/>
</dbReference>
<dbReference type="AlphaFoldDB" id="A0A2A7MGM2"/>
<feature type="chain" id="PRO_5012088926" evidence="7">
    <location>
        <begin position="24"/>
        <end position="382"/>
    </location>
</feature>
<organism evidence="8 9">
    <name type="scientific">Clostridium neonatale</name>
    <dbReference type="NCBI Taxonomy" id="137838"/>
    <lineage>
        <taxon>Bacteria</taxon>
        <taxon>Bacillati</taxon>
        <taxon>Bacillota</taxon>
        <taxon>Clostridia</taxon>
        <taxon>Eubacteriales</taxon>
        <taxon>Clostridiaceae</taxon>
        <taxon>Clostridium</taxon>
    </lineage>
</organism>
<proteinExistence type="predicted"/>
<comment type="subcellular location">
    <subcellularLocation>
        <location evidence="1">Cell outer membrane</location>
    </subcellularLocation>
</comment>
<dbReference type="GO" id="GO:0015288">
    <property type="term" value="F:porin activity"/>
    <property type="evidence" value="ECO:0007669"/>
    <property type="project" value="TreeGrafter"/>
</dbReference>
<keyword evidence="2" id="KW-1134">Transmembrane beta strand</keyword>
<dbReference type="STRING" id="137838.GCA_001458595_01932"/>
<keyword evidence="3" id="KW-0812">Transmembrane</keyword>
<dbReference type="OrthoDB" id="1894507at2"/>
<dbReference type="SUPFAM" id="SSF56954">
    <property type="entry name" value="Outer membrane efflux proteins (OEP)"/>
    <property type="match status" value="1"/>
</dbReference>
<evidence type="ECO:0000256" key="1">
    <source>
        <dbReference type="ARBA" id="ARBA00004442"/>
    </source>
</evidence>
<reference evidence="8 9" key="1">
    <citation type="submission" date="2017-10" db="EMBL/GenBank/DDBJ databases">
        <title>Effective Description of Clostridium neonatale sp. nov. linked to necrotizing enterocolitis in neonates and a clarification of species assignable to the genus Clostridium (Prazmowski 1880) emend. Lawson and Rainey 2016.</title>
        <authorList>
            <person name="Bernard K."/>
            <person name="Burdz T."/>
            <person name="Wiebe D."/>
            <person name="Balcewich B."/>
            <person name="Alfa M."/>
            <person name="Bernier A.-M."/>
        </authorList>
    </citation>
    <scope>NUCLEOTIDE SEQUENCE [LARGE SCALE GENOMIC DNA]</scope>
    <source>
        <strain evidence="8 9">LCDC99A005</strain>
    </source>
</reference>
<keyword evidence="6" id="KW-0175">Coiled coil</keyword>
<dbReference type="GO" id="GO:0009279">
    <property type="term" value="C:cell outer membrane"/>
    <property type="evidence" value="ECO:0007669"/>
    <property type="project" value="UniProtKB-SubCell"/>
</dbReference>
<keyword evidence="4" id="KW-0472">Membrane</keyword>
<evidence type="ECO:0000256" key="7">
    <source>
        <dbReference type="SAM" id="SignalP"/>
    </source>
</evidence>
<evidence type="ECO:0000256" key="6">
    <source>
        <dbReference type="SAM" id="Coils"/>
    </source>
</evidence>
<accession>A0A2A7MGM2</accession>
<dbReference type="PANTHER" id="PTHR30026:SF20">
    <property type="entry name" value="OUTER MEMBRANE PROTEIN TOLC"/>
    <property type="match status" value="1"/>
</dbReference>
<dbReference type="InterPro" id="IPR051906">
    <property type="entry name" value="TolC-like"/>
</dbReference>
<comment type="caution">
    <text evidence="8">The sequence shown here is derived from an EMBL/GenBank/DDBJ whole genome shotgun (WGS) entry which is preliminary data.</text>
</comment>
<sequence>MKRKILCFLITSLLILNTVPVFASSDSGQTAISLENIKEVMLDNSIEMKIAENNYKQTLQKYEDIKDAVDDLEDEIYSLKAPSDTGSDTYDSEYESYNTKLSNLKSQLSSKEDEEESYKYTVKSAKINYRTTVENKVYSAKKEYVAYLSAVSDLQLMEDQLKSDQKDLELYKKKYEYGFISKKEYDSYSITNTTSNNDYESKKKDVELARNNLCFTLGLDINSDVVFDTNIEDTFDDVLDINYDEDLQEMLSNNYDIKLKEIEIDKLDDSEDSYDSDEVYDYDVDNADLNLESTKTNAELEFKEQYNTLISSYNKLKTTYDELNQSQIDYNLMKQKNLSGFASDKELSDKKLELDNKTSSFVSDKNNFLLTYLNYLQMKEGY</sequence>
<dbReference type="Proteomes" id="UP000220840">
    <property type="component" value="Unassembled WGS sequence"/>
</dbReference>
<evidence type="ECO:0000313" key="8">
    <source>
        <dbReference type="EMBL" id="PEG30593.1"/>
    </source>
</evidence>
<keyword evidence="9" id="KW-1185">Reference proteome</keyword>
<dbReference type="PANTHER" id="PTHR30026">
    <property type="entry name" value="OUTER MEMBRANE PROTEIN TOLC"/>
    <property type="match status" value="1"/>
</dbReference>
<feature type="coiled-coil region" evidence="6">
    <location>
        <begin position="48"/>
        <end position="114"/>
    </location>
</feature>
<evidence type="ECO:0000256" key="5">
    <source>
        <dbReference type="ARBA" id="ARBA00023237"/>
    </source>
</evidence>
<protein>
    <submittedName>
        <fullName evidence="8">TolC family protein</fullName>
    </submittedName>
</protein>
<dbReference type="Gene3D" id="1.20.1600.10">
    <property type="entry name" value="Outer membrane efflux proteins (OEP)"/>
    <property type="match status" value="1"/>
</dbReference>
<dbReference type="GO" id="GO:0015562">
    <property type="term" value="F:efflux transmembrane transporter activity"/>
    <property type="evidence" value="ECO:0007669"/>
    <property type="project" value="TreeGrafter"/>
</dbReference>
<evidence type="ECO:0000256" key="3">
    <source>
        <dbReference type="ARBA" id="ARBA00022692"/>
    </source>
</evidence>
<keyword evidence="5" id="KW-0998">Cell outer membrane</keyword>
<evidence type="ECO:0000256" key="2">
    <source>
        <dbReference type="ARBA" id="ARBA00022452"/>
    </source>
</evidence>
<feature type="signal peptide" evidence="7">
    <location>
        <begin position="1"/>
        <end position="23"/>
    </location>
</feature>
<name>A0A2A7MGM2_9CLOT</name>
<dbReference type="RefSeq" id="WP_058294765.1">
    <property type="nucleotide sequence ID" value="NZ_CAKJVF010000266.1"/>
</dbReference>
<evidence type="ECO:0000313" key="9">
    <source>
        <dbReference type="Proteomes" id="UP000220840"/>
    </source>
</evidence>
<keyword evidence="7" id="KW-0732">Signal</keyword>
<gene>
    <name evidence="8" type="ORF">CQ394_02395</name>
</gene>
<dbReference type="GO" id="GO:1990281">
    <property type="term" value="C:efflux pump complex"/>
    <property type="evidence" value="ECO:0007669"/>
    <property type="project" value="TreeGrafter"/>
</dbReference>